<evidence type="ECO:0000313" key="1">
    <source>
        <dbReference type="EnsemblMetazoa" id="PPA27610.1"/>
    </source>
</evidence>
<dbReference type="PANTHER" id="PTHR37433">
    <property type="entry name" value="PROTEIN CBG25136-RELATED"/>
    <property type="match status" value="1"/>
</dbReference>
<gene>
    <name evidence="1" type="primary">WBGene00117164</name>
</gene>
<proteinExistence type="predicted"/>
<dbReference type="PANTHER" id="PTHR37433:SF5">
    <property type="entry name" value="DUF753 DOMAIN-CONTAINING PROTEIN-RELATED"/>
    <property type="match status" value="1"/>
</dbReference>
<reference evidence="2" key="1">
    <citation type="journal article" date="2008" name="Nat. Genet.">
        <title>The Pristionchus pacificus genome provides a unique perspective on nematode lifestyle and parasitism.</title>
        <authorList>
            <person name="Dieterich C."/>
            <person name="Clifton S.W."/>
            <person name="Schuster L.N."/>
            <person name="Chinwalla A."/>
            <person name="Delehaunty K."/>
            <person name="Dinkelacker I."/>
            <person name="Fulton L."/>
            <person name="Fulton R."/>
            <person name="Godfrey J."/>
            <person name="Minx P."/>
            <person name="Mitreva M."/>
            <person name="Roeseler W."/>
            <person name="Tian H."/>
            <person name="Witte H."/>
            <person name="Yang S.P."/>
            <person name="Wilson R.K."/>
            <person name="Sommer R.J."/>
        </authorList>
    </citation>
    <scope>NUCLEOTIDE SEQUENCE [LARGE SCALE GENOMIC DNA]</scope>
    <source>
        <strain evidence="2">PS312</strain>
    </source>
</reference>
<name>A0A2A6BI43_PRIPA</name>
<dbReference type="AlphaFoldDB" id="A0A2A6BI43"/>
<accession>A0A2A6BI43</accession>
<reference evidence="1" key="2">
    <citation type="submission" date="2022-06" db="UniProtKB">
        <authorList>
            <consortium name="EnsemblMetazoa"/>
        </authorList>
    </citation>
    <scope>IDENTIFICATION</scope>
    <source>
        <strain evidence="1">PS312</strain>
    </source>
</reference>
<sequence length="221" mass="25054">MPTLSATVNILYCHTLANVLKTQPGVARSTRRSREVVFPGWNNGKLKCGEDKSKSIEILMQPQSCARFEVTSNSNNVECLCDSSNNCGVKLVKEQNLKSNAGDFCFISKLDDSWIQSEERGCITNNETLHKGLYKVCVDPLHFFREPKVEMLTESSRYRDDERLKDENLSNLGSAMTNSMRCFHEFLDKRTSMIQAAIEEYPNHCKELIDLHFEAGIQGGF</sequence>
<protein>
    <submittedName>
        <fullName evidence="1">Uncharacterized protein</fullName>
    </submittedName>
</protein>
<dbReference type="EnsemblMetazoa" id="PPA27610.1">
    <property type="protein sequence ID" value="PPA27610.1"/>
    <property type="gene ID" value="WBGene00117164"/>
</dbReference>
<accession>A0A8R1UKY8</accession>
<dbReference type="Proteomes" id="UP000005239">
    <property type="component" value="Unassembled WGS sequence"/>
</dbReference>
<organism evidence="1 2">
    <name type="scientific">Pristionchus pacificus</name>
    <name type="common">Parasitic nematode worm</name>
    <dbReference type="NCBI Taxonomy" id="54126"/>
    <lineage>
        <taxon>Eukaryota</taxon>
        <taxon>Metazoa</taxon>
        <taxon>Ecdysozoa</taxon>
        <taxon>Nematoda</taxon>
        <taxon>Chromadorea</taxon>
        <taxon>Rhabditida</taxon>
        <taxon>Rhabditina</taxon>
        <taxon>Diplogasteromorpha</taxon>
        <taxon>Diplogasteroidea</taxon>
        <taxon>Neodiplogasteridae</taxon>
        <taxon>Pristionchus</taxon>
    </lineage>
</organism>
<evidence type="ECO:0000313" key="2">
    <source>
        <dbReference type="Proteomes" id="UP000005239"/>
    </source>
</evidence>
<keyword evidence="2" id="KW-1185">Reference proteome</keyword>